<dbReference type="RefSeq" id="WP_227563549.1">
    <property type="nucleotide sequence ID" value="NZ_CP101989.1"/>
</dbReference>
<protein>
    <submittedName>
        <fullName evidence="1">HEAT repeat domain-containing protein</fullName>
    </submittedName>
</protein>
<organism evidence="1 2">
    <name type="scientific">Cellulomonas wangsupingiae</name>
    <dbReference type="NCBI Taxonomy" id="2968085"/>
    <lineage>
        <taxon>Bacteria</taxon>
        <taxon>Bacillati</taxon>
        <taxon>Actinomycetota</taxon>
        <taxon>Actinomycetes</taxon>
        <taxon>Micrococcales</taxon>
        <taxon>Cellulomonadaceae</taxon>
        <taxon>Cellulomonas</taxon>
    </lineage>
</organism>
<dbReference type="InterPro" id="IPR011989">
    <property type="entry name" value="ARM-like"/>
</dbReference>
<dbReference type="EMBL" id="CP101989">
    <property type="protein sequence ID" value="UUI65056.1"/>
    <property type="molecule type" value="Genomic_DNA"/>
</dbReference>
<reference evidence="1 2" key="1">
    <citation type="submission" date="2022-07" db="EMBL/GenBank/DDBJ databases">
        <title>Novel species in genus cellulomonas.</title>
        <authorList>
            <person name="Ye L."/>
        </authorList>
    </citation>
    <scope>NUCLEOTIDE SEQUENCE [LARGE SCALE GENOMIC DNA]</scope>
    <source>
        <strain evidence="2">zg-Y908</strain>
    </source>
</reference>
<keyword evidence="2" id="KW-1185">Reference proteome</keyword>
<dbReference type="Proteomes" id="UP001317322">
    <property type="component" value="Chromosome"/>
</dbReference>
<accession>A0ABY5K3K9</accession>
<gene>
    <name evidence="1" type="ORF">NP075_18405</name>
</gene>
<dbReference type="Gene3D" id="1.25.10.10">
    <property type="entry name" value="Leucine-rich Repeat Variant"/>
    <property type="match status" value="1"/>
</dbReference>
<proteinExistence type="predicted"/>
<evidence type="ECO:0000313" key="2">
    <source>
        <dbReference type="Proteomes" id="UP001317322"/>
    </source>
</evidence>
<dbReference type="InterPro" id="IPR016024">
    <property type="entry name" value="ARM-type_fold"/>
</dbReference>
<name>A0ABY5K3K9_9CELL</name>
<dbReference type="SUPFAM" id="SSF48371">
    <property type="entry name" value="ARM repeat"/>
    <property type="match status" value="1"/>
</dbReference>
<sequence>MTRTHGPTAWLRGALTAPTTSTRLQAALAAGTDPTGEQVDVLVERCAVEPDFFVRDMLTWALVRHDPAAVAARLQTELTSDVAQARAQALHTLSKIRHPGTWPAITRALLRDRDDEVARAAWRAAVALAPDDAHAALAEVLATQLGRGGHEVQRSLSRALVALDDAAADVVARATSDPDPGVSAHAVATAQLAQDPDAGFDAALAEARRAVALRAAPTVEDRSGADR</sequence>
<evidence type="ECO:0000313" key="1">
    <source>
        <dbReference type="EMBL" id="UUI65056.1"/>
    </source>
</evidence>